<dbReference type="OrthoDB" id="6227696at2"/>
<reference evidence="1 2" key="1">
    <citation type="submission" date="2018-10" db="EMBL/GenBank/DDBJ databases">
        <title>Genomic Encyclopedia of Type Strains, Phase IV (KMG-IV): sequencing the most valuable type-strain genomes for metagenomic binning, comparative biology and taxonomic classification.</title>
        <authorList>
            <person name="Goeker M."/>
        </authorList>
    </citation>
    <scope>NUCLEOTIDE SEQUENCE [LARGE SCALE GENOMIC DNA]</scope>
    <source>
        <strain evidence="1 2">DSM 25080</strain>
    </source>
</reference>
<organism evidence="1 2">
    <name type="scientific">Umboniibacter marinipuniceus</name>
    <dbReference type="NCBI Taxonomy" id="569599"/>
    <lineage>
        <taxon>Bacteria</taxon>
        <taxon>Pseudomonadati</taxon>
        <taxon>Pseudomonadota</taxon>
        <taxon>Gammaproteobacteria</taxon>
        <taxon>Cellvibrionales</taxon>
        <taxon>Cellvibrionaceae</taxon>
        <taxon>Umboniibacter</taxon>
    </lineage>
</organism>
<evidence type="ECO:0000313" key="2">
    <source>
        <dbReference type="Proteomes" id="UP000267187"/>
    </source>
</evidence>
<dbReference type="PROSITE" id="PS51257">
    <property type="entry name" value="PROKAR_LIPOPROTEIN"/>
    <property type="match status" value="1"/>
</dbReference>
<comment type="caution">
    <text evidence="1">The sequence shown here is derived from an EMBL/GenBank/DDBJ whole genome shotgun (WGS) entry which is preliminary data.</text>
</comment>
<proteinExistence type="predicted"/>
<name>A0A3M0A738_9GAMM</name>
<protein>
    <submittedName>
        <fullName evidence="1">Uncharacterized protein</fullName>
    </submittedName>
</protein>
<dbReference type="RefSeq" id="WP_121876133.1">
    <property type="nucleotide sequence ID" value="NZ_REFJ01000002.1"/>
</dbReference>
<sequence>MYRNLAKIIIVILFLSGCAERAITISDQEDRIVGGCIAGYDWHFYGLQDSIDYMLYECAKDSIAEGFTISDERLLTLDFTLPQPPEGLSWNKRLAMQHFHSGSITERELGYILAAIEYEYQKVAWPAEDDLASGKINQDEFNEIVSAAKFKWLGE</sequence>
<dbReference type="Proteomes" id="UP000267187">
    <property type="component" value="Unassembled WGS sequence"/>
</dbReference>
<gene>
    <name evidence="1" type="ORF">DFR27_0751</name>
</gene>
<dbReference type="AlphaFoldDB" id="A0A3M0A738"/>
<evidence type="ECO:0000313" key="1">
    <source>
        <dbReference type="EMBL" id="RMA80961.1"/>
    </source>
</evidence>
<accession>A0A3M0A738</accession>
<dbReference type="EMBL" id="REFJ01000002">
    <property type="protein sequence ID" value="RMA80961.1"/>
    <property type="molecule type" value="Genomic_DNA"/>
</dbReference>
<keyword evidence="2" id="KW-1185">Reference proteome</keyword>